<dbReference type="InterPro" id="IPR007433">
    <property type="entry name" value="DUF481"/>
</dbReference>
<feature type="region of interest" description="Disordered" evidence="1">
    <location>
        <begin position="130"/>
        <end position="207"/>
    </location>
</feature>
<keyword evidence="3" id="KW-1185">Reference proteome</keyword>
<feature type="compositionally biased region" description="Basic and acidic residues" evidence="1">
    <location>
        <begin position="140"/>
        <end position="154"/>
    </location>
</feature>
<dbReference type="SUPFAM" id="SSF103515">
    <property type="entry name" value="Autotransporter"/>
    <property type="match status" value="1"/>
</dbReference>
<organism evidence="2 3">
    <name type="scientific">Candidatus Brocadia sinica JPN1</name>
    <dbReference type="NCBI Taxonomy" id="1197129"/>
    <lineage>
        <taxon>Bacteria</taxon>
        <taxon>Pseudomonadati</taxon>
        <taxon>Planctomycetota</taxon>
        <taxon>Candidatus Brocadiia</taxon>
        <taxon>Candidatus Brocadiales</taxon>
        <taxon>Candidatus Brocadiaceae</taxon>
        <taxon>Candidatus Brocadia</taxon>
    </lineage>
</organism>
<dbReference type="Pfam" id="PF04338">
    <property type="entry name" value="DUF481"/>
    <property type="match status" value="1"/>
</dbReference>
<dbReference type="InterPro" id="IPR036709">
    <property type="entry name" value="Autotransporte_beta_dom_sf"/>
</dbReference>
<evidence type="ECO:0000256" key="1">
    <source>
        <dbReference type="SAM" id="MobiDB-lite"/>
    </source>
</evidence>
<accession>A0ABQ0K2H7</accession>
<feature type="compositionally biased region" description="Polar residues" evidence="1">
    <location>
        <begin position="155"/>
        <end position="175"/>
    </location>
</feature>
<reference evidence="3" key="1">
    <citation type="journal article" date="2015" name="Genome Announc.">
        <title>Draft Genome Sequence of an Anaerobic Ammonium-Oxidizing Bacterium, "Candidatus Brocadia sinica".</title>
        <authorList>
            <person name="Oshiki M."/>
            <person name="Shinyako-Hata K."/>
            <person name="Satoh H."/>
            <person name="Okabe S."/>
        </authorList>
    </citation>
    <scope>NUCLEOTIDE SEQUENCE [LARGE SCALE GENOMIC DNA]</scope>
    <source>
        <strain evidence="3">JPN1</strain>
    </source>
</reference>
<dbReference type="Proteomes" id="UP000032309">
    <property type="component" value="Unassembled WGS sequence"/>
</dbReference>
<dbReference type="EMBL" id="BAFN01000001">
    <property type="protein sequence ID" value="GAN35270.1"/>
    <property type="molecule type" value="Genomic_DNA"/>
</dbReference>
<sequence length="400" mass="45565">MIIRVMNRQMHKLRFFFLLLAYVCLMDRAISDEIKTIDGDIIEGEVVDVDEEYLSIRHSGDSISFLQWRIISLISRDKEVIIVNRDETQKKFSILKTANSLSAKDINLTATDKISDIYPKEMMERHPFFERGVKQSVQTDDARPNVPDTKKTGKSEQSGSSPGTFDTKVASAQSPSTPPKTWKGSVGAGINIKDGNTESTSTHVKGGYTNERKRDNIYFDALALYEVVTNKATDVDEETVNEQRATAKYEYKHTLRLYSFFNQYFEHDEIENLNYRFISSPGMGYRFVLKDALKYKVEGGPAYARERFRGGIIEETLGIRIGQYFDWKILPTTAFYAKTEYVQSAEEAADWRLDSGMGIKHNLTKSLSLNLELLDQYDNTPGEGKEKEDRAVIGSVGYNF</sequence>
<evidence type="ECO:0000313" key="3">
    <source>
        <dbReference type="Proteomes" id="UP000032309"/>
    </source>
</evidence>
<comment type="caution">
    <text evidence="2">The sequence shown here is derived from an EMBL/GenBank/DDBJ whole genome shotgun (WGS) entry which is preliminary data.</text>
</comment>
<gene>
    <name evidence="2" type="ORF">BROSI_A3819</name>
</gene>
<proteinExistence type="predicted"/>
<name>A0ABQ0K2H7_9BACT</name>
<evidence type="ECO:0000313" key="2">
    <source>
        <dbReference type="EMBL" id="GAN35270.1"/>
    </source>
</evidence>
<protein>
    <recommendedName>
        <fullName evidence="4">DUF481 domain-containing protein</fullName>
    </recommendedName>
</protein>
<evidence type="ECO:0008006" key="4">
    <source>
        <dbReference type="Google" id="ProtNLM"/>
    </source>
</evidence>